<evidence type="ECO:0000256" key="4">
    <source>
        <dbReference type="ARBA" id="ARBA00023315"/>
    </source>
</evidence>
<dbReference type="Pfam" id="PF00132">
    <property type="entry name" value="Hexapep"/>
    <property type="match status" value="3"/>
</dbReference>
<dbReference type="GO" id="GO:0008870">
    <property type="term" value="F:galactoside O-acetyltransferase activity"/>
    <property type="evidence" value="ECO:0007669"/>
    <property type="project" value="TreeGrafter"/>
</dbReference>
<comment type="caution">
    <text evidence="6">The sequence shown here is derived from an EMBL/GenBank/DDBJ whole genome shotgun (WGS) entry which is preliminary data.</text>
</comment>
<dbReference type="RefSeq" id="WP_289549005.1">
    <property type="nucleotide sequence ID" value="NZ_JAUDCE010000052.1"/>
</dbReference>
<evidence type="ECO:0000313" key="6">
    <source>
        <dbReference type="EMBL" id="HJF85667.1"/>
    </source>
</evidence>
<dbReference type="EMBL" id="DYVR01000234">
    <property type="protein sequence ID" value="HJF85667.1"/>
    <property type="molecule type" value="Genomic_DNA"/>
</dbReference>
<dbReference type="Gene3D" id="2.160.10.10">
    <property type="entry name" value="Hexapeptide repeat proteins"/>
    <property type="match status" value="3"/>
</dbReference>
<dbReference type="CDD" id="cd03357">
    <property type="entry name" value="LbH_MAT_GAT"/>
    <property type="match status" value="3"/>
</dbReference>
<protein>
    <submittedName>
        <fullName evidence="6">Sugar O-acetyltransferase</fullName>
    </submittedName>
</protein>
<dbReference type="InterPro" id="IPR024688">
    <property type="entry name" value="Mac_dom"/>
</dbReference>
<dbReference type="AlphaFoldDB" id="A0A921HQ49"/>
<evidence type="ECO:0000259" key="5">
    <source>
        <dbReference type="SMART" id="SM01266"/>
    </source>
</evidence>
<name>A0A921HQ49_9FIRM</name>
<dbReference type="FunFam" id="2.160.10.10:FF:000025">
    <property type="entry name" value="Hexapeptide-repeat containing-acetyltransferase"/>
    <property type="match status" value="1"/>
</dbReference>
<comment type="similarity">
    <text evidence="1">Belongs to the transferase hexapeptide repeat family.</text>
</comment>
<dbReference type="Proteomes" id="UP000780768">
    <property type="component" value="Unassembled WGS sequence"/>
</dbReference>
<organism evidence="6 7">
    <name type="scientific">Megamonas hypermegale</name>
    <dbReference type="NCBI Taxonomy" id="158847"/>
    <lineage>
        <taxon>Bacteria</taxon>
        <taxon>Bacillati</taxon>
        <taxon>Bacillota</taxon>
        <taxon>Negativicutes</taxon>
        <taxon>Selenomonadales</taxon>
        <taxon>Selenomonadaceae</taxon>
        <taxon>Megamonas</taxon>
    </lineage>
</organism>
<dbReference type="PROSITE" id="PS00101">
    <property type="entry name" value="HEXAPEP_TRANSFERASES"/>
    <property type="match status" value="2"/>
</dbReference>
<reference evidence="6" key="1">
    <citation type="journal article" date="2021" name="PeerJ">
        <title>Extensive microbial diversity within the chicken gut microbiome revealed by metagenomics and culture.</title>
        <authorList>
            <person name="Gilroy R."/>
            <person name="Ravi A."/>
            <person name="Getino M."/>
            <person name="Pursley I."/>
            <person name="Horton D.L."/>
            <person name="Alikhan N.F."/>
            <person name="Baker D."/>
            <person name="Gharbi K."/>
            <person name="Hall N."/>
            <person name="Watson M."/>
            <person name="Adriaenssens E.M."/>
            <person name="Foster-Nyarko E."/>
            <person name="Jarju S."/>
            <person name="Secka A."/>
            <person name="Antonio M."/>
            <person name="Oren A."/>
            <person name="Chaudhuri R.R."/>
            <person name="La Ragione R."/>
            <person name="Hildebrand F."/>
            <person name="Pallen M.J."/>
        </authorList>
    </citation>
    <scope>NUCLEOTIDE SEQUENCE</scope>
    <source>
        <strain evidence="6">7318</strain>
    </source>
</reference>
<feature type="domain" description="Maltose/galactoside acetyltransferase" evidence="5">
    <location>
        <begin position="409"/>
        <end position="463"/>
    </location>
</feature>
<dbReference type="SMART" id="SM01266">
    <property type="entry name" value="Mac"/>
    <property type="match status" value="2"/>
</dbReference>
<dbReference type="InterPro" id="IPR018357">
    <property type="entry name" value="Hexapep_transf_CS"/>
</dbReference>
<dbReference type="InterPro" id="IPR011004">
    <property type="entry name" value="Trimer_LpxA-like_sf"/>
</dbReference>
<dbReference type="SUPFAM" id="SSF51161">
    <property type="entry name" value="Trimeric LpxA-like enzymes"/>
    <property type="match status" value="3"/>
</dbReference>
<feature type="domain" description="Maltose/galactoside acetyltransferase" evidence="5">
    <location>
        <begin position="6"/>
        <end position="60"/>
    </location>
</feature>
<keyword evidence="2" id="KW-0808">Transferase</keyword>
<evidence type="ECO:0000256" key="1">
    <source>
        <dbReference type="ARBA" id="ARBA00007274"/>
    </source>
</evidence>
<evidence type="ECO:0000313" key="7">
    <source>
        <dbReference type="Proteomes" id="UP000780768"/>
    </source>
</evidence>
<keyword evidence="4" id="KW-0012">Acyltransferase</keyword>
<evidence type="ECO:0000256" key="3">
    <source>
        <dbReference type="ARBA" id="ARBA00022737"/>
    </source>
</evidence>
<proteinExistence type="inferred from homology"/>
<dbReference type="InterPro" id="IPR001451">
    <property type="entry name" value="Hexapep"/>
</dbReference>
<dbReference type="PANTHER" id="PTHR43017">
    <property type="entry name" value="GALACTOSIDE O-ACETYLTRANSFERASE"/>
    <property type="match status" value="1"/>
</dbReference>
<gene>
    <name evidence="6" type="ORF">K8V65_08410</name>
</gene>
<keyword evidence="3" id="KW-0677">Repeat</keyword>
<sequence>MTKTAKELQKEGLLYDVFDKELAAIKDRTYGLVNELSHVSALDKESALHLVHKIVGNLGEESYVVPPFRCDYGPNITIGAHCFINYNCCFLDSAEITIGDYVYMGPNCNIFTPCHPIHHELRRDKITEYALPVTIGSHTWIAGDVIINPGVTIGEGAVIGAGSVVTRDIPANCLAAGNPCKVIRQLNENDRKIVEKLTLNDDTKDNVYKQEHGYMYFVMDKALRSQVENTVHYVNILNKLSNSEVQRRRDFLRTFTQRLDEGAVINSPFYMEFGNHLEVGINSIIDSDCIMLNSGRIKIGDNVLIGPKTSFYTPVHPFWHDQRESWIEHAEPITIEDNVWICGGVTITGGITIGKNAIVCSGSVITRDVPADTIVAGNPAKPLRSVTGQDIKQYQAELAKQYDLNLTEKEKMERGLWYNSFDGELIKLRQKNASKTEAYSRISANTLCYKDKMANAIVHEFGENANIIPPFACTYGSNVSVGKATVINHSGIFADTNKINIGAHALIGPKSFLNCTTRPYDEKARGDGTEKSAPITIGDGAWLGGKVTVLPGVTIGRHSVIGSGSVVTHDIPDDVVAVGNPCKVIRPITEEDKINPYRTKKQQ</sequence>
<evidence type="ECO:0000256" key="2">
    <source>
        <dbReference type="ARBA" id="ARBA00022679"/>
    </source>
</evidence>
<accession>A0A921HQ49</accession>
<reference evidence="6" key="2">
    <citation type="submission" date="2021-09" db="EMBL/GenBank/DDBJ databases">
        <authorList>
            <person name="Gilroy R."/>
        </authorList>
    </citation>
    <scope>NUCLEOTIDE SEQUENCE</scope>
    <source>
        <strain evidence="6">7318</strain>
    </source>
</reference>
<dbReference type="InterPro" id="IPR039369">
    <property type="entry name" value="LacA-like"/>
</dbReference>
<dbReference type="PANTHER" id="PTHR43017:SF1">
    <property type="entry name" value="ACETYLTRANSFERASE YJL218W-RELATED"/>
    <property type="match status" value="1"/>
</dbReference>